<dbReference type="Gene3D" id="2.60.120.620">
    <property type="entry name" value="q2cbj1_9rhob like domain"/>
    <property type="match status" value="1"/>
</dbReference>
<dbReference type="OrthoDB" id="549777at2"/>
<dbReference type="InterPro" id="IPR012668">
    <property type="entry name" value="CHP02466"/>
</dbReference>
<dbReference type="RefSeq" id="WP_063244592.1">
    <property type="nucleotide sequence ID" value="NZ_LUKF01000017.1"/>
</dbReference>
<dbReference type="AlphaFoldDB" id="A0A150WEB4"/>
<evidence type="ECO:0000313" key="1">
    <source>
        <dbReference type="EMBL" id="KYG61230.1"/>
    </source>
</evidence>
<dbReference type="EMBL" id="LUKF01000017">
    <property type="protein sequence ID" value="KYG61230.1"/>
    <property type="molecule type" value="Genomic_DNA"/>
</dbReference>
<reference evidence="1 2" key="1">
    <citation type="submission" date="2016-03" db="EMBL/GenBank/DDBJ databases">
        <authorList>
            <person name="Ploux O."/>
        </authorList>
    </citation>
    <scope>NUCLEOTIDE SEQUENCE [LARGE SCALE GENOMIC DNA]</scope>
    <source>
        <strain evidence="1 2">BER2</strain>
    </source>
</reference>
<proteinExistence type="predicted"/>
<protein>
    <recommendedName>
        <fullName evidence="3">Fe2OG dioxygenase domain-containing protein</fullName>
    </recommendedName>
</protein>
<dbReference type="NCBIfam" id="TIGR02466">
    <property type="entry name" value="TIGR02466 family protein"/>
    <property type="match status" value="1"/>
</dbReference>
<name>A0A150WEB4_BDEBC</name>
<evidence type="ECO:0000313" key="2">
    <source>
        <dbReference type="Proteomes" id="UP000075391"/>
    </source>
</evidence>
<dbReference type="Proteomes" id="UP000075391">
    <property type="component" value="Unassembled WGS sequence"/>
</dbReference>
<comment type="caution">
    <text evidence="1">The sequence shown here is derived from an EMBL/GenBank/DDBJ whole genome shotgun (WGS) entry which is preliminary data.</text>
</comment>
<evidence type="ECO:0008006" key="3">
    <source>
        <dbReference type="Google" id="ProtNLM"/>
    </source>
</evidence>
<gene>
    <name evidence="1" type="ORF">AZI85_09825</name>
</gene>
<organism evidence="1 2">
    <name type="scientific">Bdellovibrio bacteriovorus</name>
    <dbReference type="NCBI Taxonomy" id="959"/>
    <lineage>
        <taxon>Bacteria</taxon>
        <taxon>Pseudomonadati</taxon>
        <taxon>Bdellovibrionota</taxon>
        <taxon>Bdellovibrionia</taxon>
        <taxon>Bdellovibrionales</taxon>
        <taxon>Pseudobdellovibrionaceae</taxon>
        <taxon>Bdellovibrio</taxon>
    </lineage>
</organism>
<dbReference type="Pfam" id="PF13759">
    <property type="entry name" value="2OG-FeII_Oxy_5"/>
    <property type="match status" value="1"/>
</dbReference>
<sequence length="204" mass="23946">MIKTLFPTFVYYSPLAVKGQPKLLKELKDEAYKFAQIDEEGQAWSKKNYKGGYTSYGSLSQLHRYSSTFETLEKEINKHVRKFVKHLEMDIDPKELRMTSCWVNIMPTDVIHTMHIHPLSVISGTYYVQTPKNCSSIKFEDPRLDSFMASPPRKHNAKDHNQRHYSLAPQEGHVVLFESWLRHEVPKNDAHKERISISFNYDWV</sequence>
<accession>A0A150WEB4</accession>